<dbReference type="RefSeq" id="WP_138217628.1">
    <property type="nucleotide sequence ID" value="NZ_VAUO01000001.1"/>
</dbReference>
<feature type="signal peptide" evidence="1">
    <location>
        <begin position="1"/>
        <end position="24"/>
    </location>
</feature>
<dbReference type="Pfam" id="PF10783">
    <property type="entry name" value="DUF2599"/>
    <property type="match status" value="1"/>
</dbReference>
<accession>A0A5R8ZHU3</accession>
<keyword evidence="1" id="KW-0732">Signal</keyword>
<dbReference type="Proteomes" id="UP000309819">
    <property type="component" value="Unassembled WGS sequence"/>
</dbReference>
<dbReference type="AlphaFoldDB" id="A0A5R8ZHU3"/>
<keyword evidence="3" id="KW-1185">Reference proteome</keyword>
<reference evidence="2 3" key="1">
    <citation type="submission" date="2019-05" db="EMBL/GenBank/DDBJ databases">
        <title>Pseudomonas sp. SC006 isolated from lettuce that can produce HBGAs.</title>
        <authorList>
            <person name="Wang D."/>
            <person name="Liao N."/>
            <person name="Liu D."/>
            <person name="Zhang Z."/>
            <person name="Zou S."/>
        </authorList>
    </citation>
    <scope>NUCLEOTIDE SEQUENCE [LARGE SCALE GENOMIC DNA]</scope>
    <source>
        <strain evidence="2 3">SC006</strain>
    </source>
</reference>
<protein>
    <submittedName>
        <fullName evidence="2">DUF2599 domain-containing protein</fullName>
    </submittedName>
</protein>
<sequence>MTNHRYSLTFVAVLCAINGGLAYAQSCVETAQNQQKRYEATPNDCGKSSSPAFLCSGIILRATEPAAVEGLYNSWDVSPTSSKTQGTSFSYLRKDANFRRLVENQNNGYILTPISELPVSKQKYAVLCAFPIDGGTNGRVDNGCGTADAATASAKGAACHVQKITTADAWLDQYKREGKGDNRNLCGFAVADKFDEYATRNFNASLSAMRRGDLFFKQNELRLANWDGGKADSTLPIESFFYLSGDKEGMSDARLDQDRYWRETGVWVPIIALTMPDRPGGTAKFACNADDQAIEEGAKQPLNEYIQSGIWVLRDDPGTGKPEWTLSLKLTEKGRRSSTSAESDLVYAELRRKFGSDYQWMQNDGGGMRRQLVCHYRIARNKEEFNIEPFRPNVSEEQAEAAGCNPV</sequence>
<evidence type="ECO:0000256" key="1">
    <source>
        <dbReference type="SAM" id="SignalP"/>
    </source>
</evidence>
<proteinExistence type="predicted"/>
<organism evidence="2 3">
    <name type="scientific">Pseudomonas mosselii</name>
    <dbReference type="NCBI Taxonomy" id="78327"/>
    <lineage>
        <taxon>Bacteria</taxon>
        <taxon>Pseudomonadati</taxon>
        <taxon>Pseudomonadota</taxon>
        <taxon>Gammaproteobacteria</taxon>
        <taxon>Pseudomonadales</taxon>
        <taxon>Pseudomonadaceae</taxon>
        <taxon>Pseudomonas</taxon>
    </lineage>
</organism>
<evidence type="ECO:0000313" key="2">
    <source>
        <dbReference type="EMBL" id="TLP64994.1"/>
    </source>
</evidence>
<comment type="caution">
    <text evidence="2">The sequence shown here is derived from an EMBL/GenBank/DDBJ whole genome shotgun (WGS) entry which is preliminary data.</text>
</comment>
<dbReference type="EMBL" id="VAUO01000001">
    <property type="protein sequence ID" value="TLP64994.1"/>
    <property type="molecule type" value="Genomic_DNA"/>
</dbReference>
<dbReference type="OrthoDB" id="6766953at2"/>
<evidence type="ECO:0000313" key="3">
    <source>
        <dbReference type="Proteomes" id="UP000309819"/>
    </source>
</evidence>
<feature type="chain" id="PRO_5024340831" evidence="1">
    <location>
        <begin position="25"/>
        <end position="407"/>
    </location>
</feature>
<gene>
    <name evidence="2" type="ORF">FEM01_02095</name>
</gene>
<dbReference type="InterPro" id="IPR019719">
    <property type="entry name" value="DUF2599"/>
</dbReference>
<name>A0A5R8ZHU3_9PSED</name>